<keyword evidence="3" id="KW-1185">Reference proteome</keyword>
<dbReference type="AlphaFoldDB" id="A0A6G1IS30"/>
<gene>
    <name evidence="2" type="ORF">K458DRAFT_392284</name>
</gene>
<feature type="region of interest" description="Disordered" evidence="1">
    <location>
        <begin position="49"/>
        <end position="72"/>
    </location>
</feature>
<evidence type="ECO:0000256" key="1">
    <source>
        <dbReference type="SAM" id="MobiDB-lite"/>
    </source>
</evidence>
<protein>
    <submittedName>
        <fullName evidence="2">Uncharacterized protein</fullName>
    </submittedName>
</protein>
<sequence length="220" mass="23626">MQTEYRQTGRRRGRREGGGEAARAGAGGAGAGTGAVANISHRGMLHASVAHGRQARCQRGSWPERPTRGTLDAAAGGRELRGAAGFHGHSICAGGYSFDSAIETLDARERLCGGRCLIKRRQAARRRLHKSSGSPDTDLALFTQKADATISNSHYEHAAFPERHPAHSLSECLSNPTPTPSAVQRGRVLDTCHVFSFSLCCPQRQPSSACMMVNARQRRP</sequence>
<evidence type="ECO:0000313" key="3">
    <source>
        <dbReference type="Proteomes" id="UP000799291"/>
    </source>
</evidence>
<dbReference type="Proteomes" id="UP000799291">
    <property type="component" value="Unassembled WGS sequence"/>
</dbReference>
<reference evidence="2" key="1">
    <citation type="journal article" date="2020" name="Stud. Mycol.">
        <title>101 Dothideomycetes genomes: a test case for predicting lifestyles and emergence of pathogens.</title>
        <authorList>
            <person name="Haridas S."/>
            <person name="Albert R."/>
            <person name="Binder M."/>
            <person name="Bloem J."/>
            <person name="Labutti K."/>
            <person name="Salamov A."/>
            <person name="Andreopoulos B."/>
            <person name="Baker S."/>
            <person name="Barry K."/>
            <person name="Bills G."/>
            <person name="Bluhm B."/>
            <person name="Cannon C."/>
            <person name="Castanera R."/>
            <person name="Culley D."/>
            <person name="Daum C."/>
            <person name="Ezra D."/>
            <person name="Gonzalez J."/>
            <person name="Henrissat B."/>
            <person name="Kuo A."/>
            <person name="Liang C."/>
            <person name="Lipzen A."/>
            <person name="Lutzoni F."/>
            <person name="Magnuson J."/>
            <person name="Mondo S."/>
            <person name="Nolan M."/>
            <person name="Ohm R."/>
            <person name="Pangilinan J."/>
            <person name="Park H.-J."/>
            <person name="Ramirez L."/>
            <person name="Alfaro M."/>
            <person name="Sun H."/>
            <person name="Tritt A."/>
            <person name="Yoshinaga Y."/>
            <person name="Zwiers L.-H."/>
            <person name="Turgeon B."/>
            <person name="Goodwin S."/>
            <person name="Spatafora J."/>
            <person name="Crous P."/>
            <person name="Grigoriev I."/>
        </authorList>
    </citation>
    <scope>NUCLEOTIDE SEQUENCE</scope>
    <source>
        <strain evidence="2">CBS 122367</strain>
    </source>
</reference>
<evidence type="ECO:0000313" key="2">
    <source>
        <dbReference type="EMBL" id="KAF2681054.1"/>
    </source>
</evidence>
<organism evidence="2 3">
    <name type="scientific">Lentithecium fluviatile CBS 122367</name>
    <dbReference type="NCBI Taxonomy" id="1168545"/>
    <lineage>
        <taxon>Eukaryota</taxon>
        <taxon>Fungi</taxon>
        <taxon>Dikarya</taxon>
        <taxon>Ascomycota</taxon>
        <taxon>Pezizomycotina</taxon>
        <taxon>Dothideomycetes</taxon>
        <taxon>Pleosporomycetidae</taxon>
        <taxon>Pleosporales</taxon>
        <taxon>Massarineae</taxon>
        <taxon>Lentitheciaceae</taxon>
        <taxon>Lentithecium</taxon>
    </lineage>
</organism>
<accession>A0A6G1IS30</accession>
<name>A0A6G1IS30_9PLEO</name>
<dbReference type="EMBL" id="MU005593">
    <property type="protein sequence ID" value="KAF2681054.1"/>
    <property type="molecule type" value="Genomic_DNA"/>
</dbReference>
<feature type="region of interest" description="Disordered" evidence="1">
    <location>
        <begin position="1"/>
        <end position="33"/>
    </location>
</feature>
<proteinExistence type="predicted"/>